<dbReference type="GO" id="GO:0008270">
    <property type="term" value="F:zinc ion binding"/>
    <property type="evidence" value="ECO:0007669"/>
    <property type="project" value="UniProtKB-KW"/>
</dbReference>
<dbReference type="Pfam" id="PF00644">
    <property type="entry name" value="PARP"/>
    <property type="match status" value="1"/>
</dbReference>
<dbReference type="Gene3D" id="1.20.120.1080">
    <property type="match status" value="1"/>
</dbReference>
<dbReference type="EMBL" id="CAJNRF010002312">
    <property type="protein sequence ID" value="CAF2035881.1"/>
    <property type="molecule type" value="Genomic_DNA"/>
</dbReference>
<evidence type="ECO:0000259" key="7">
    <source>
        <dbReference type="PROSITE" id="PS50103"/>
    </source>
</evidence>
<dbReference type="Pfam" id="PF00271">
    <property type="entry name" value="Helicase_C"/>
    <property type="match status" value="1"/>
</dbReference>
<dbReference type="SMART" id="SM00487">
    <property type="entry name" value="DEXDc"/>
    <property type="match status" value="1"/>
</dbReference>
<dbReference type="Gene3D" id="3.90.228.10">
    <property type="match status" value="1"/>
</dbReference>
<proteinExistence type="predicted"/>
<feature type="compositionally biased region" description="Acidic residues" evidence="6">
    <location>
        <begin position="1754"/>
        <end position="1773"/>
    </location>
</feature>
<keyword evidence="1" id="KW-0547">Nucleotide-binding</keyword>
<dbReference type="PROSITE" id="PS50103">
    <property type="entry name" value="ZF_C3H1"/>
    <property type="match status" value="1"/>
</dbReference>
<dbReference type="SMART" id="SM00490">
    <property type="entry name" value="HELICc"/>
    <property type="match status" value="1"/>
</dbReference>
<feature type="zinc finger region" description="C3H1-type" evidence="5">
    <location>
        <begin position="186"/>
        <end position="214"/>
    </location>
</feature>
<feature type="domain" description="Helicase ATP-binding" evidence="9">
    <location>
        <begin position="508"/>
        <end position="669"/>
    </location>
</feature>
<feature type="region of interest" description="Disordered" evidence="6">
    <location>
        <begin position="134"/>
        <end position="158"/>
    </location>
</feature>
<dbReference type="GO" id="GO:0003723">
    <property type="term" value="F:RNA binding"/>
    <property type="evidence" value="ECO:0007669"/>
    <property type="project" value="TreeGrafter"/>
</dbReference>
<feature type="region of interest" description="Disordered" evidence="6">
    <location>
        <begin position="231"/>
        <end position="264"/>
    </location>
</feature>
<dbReference type="GO" id="GO:0005524">
    <property type="term" value="F:ATP binding"/>
    <property type="evidence" value="ECO:0007669"/>
    <property type="project" value="UniProtKB-KW"/>
</dbReference>
<evidence type="ECO:0000256" key="3">
    <source>
        <dbReference type="ARBA" id="ARBA00022806"/>
    </source>
</evidence>
<dbReference type="InterPro" id="IPR007502">
    <property type="entry name" value="Helicase-assoc_dom"/>
</dbReference>
<dbReference type="InterPro" id="IPR004170">
    <property type="entry name" value="WWE_dom"/>
</dbReference>
<dbReference type="GO" id="GO:0004386">
    <property type="term" value="F:helicase activity"/>
    <property type="evidence" value="ECO:0007669"/>
    <property type="project" value="UniProtKB-KW"/>
</dbReference>
<keyword evidence="2" id="KW-0378">Hydrolase</keyword>
<feature type="domain" description="Helicase C-terminal" evidence="10">
    <location>
        <begin position="701"/>
        <end position="864"/>
    </location>
</feature>
<dbReference type="Proteomes" id="UP000663856">
    <property type="component" value="Unassembled WGS sequence"/>
</dbReference>
<dbReference type="InterPro" id="IPR027417">
    <property type="entry name" value="P-loop_NTPase"/>
</dbReference>
<dbReference type="CDD" id="cd18791">
    <property type="entry name" value="SF2_C_RHA"/>
    <property type="match status" value="1"/>
</dbReference>
<dbReference type="InterPro" id="IPR011545">
    <property type="entry name" value="DEAD/DEAH_box_helicase_dom"/>
</dbReference>
<dbReference type="InterPro" id="IPR037197">
    <property type="entry name" value="WWE_dom_sf"/>
</dbReference>
<feature type="region of interest" description="Disordered" evidence="6">
    <location>
        <begin position="1747"/>
        <end position="1773"/>
    </location>
</feature>
<dbReference type="Gene3D" id="3.40.50.300">
    <property type="entry name" value="P-loop containing nucleotide triphosphate hydrolases"/>
    <property type="match status" value="2"/>
</dbReference>
<dbReference type="Gene3D" id="3.30.720.50">
    <property type="match status" value="2"/>
</dbReference>
<dbReference type="CDD" id="cd17917">
    <property type="entry name" value="DEXHc_RHA-like"/>
    <property type="match status" value="1"/>
</dbReference>
<dbReference type="Pfam" id="PF02825">
    <property type="entry name" value="WWE"/>
    <property type="match status" value="2"/>
</dbReference>
<dbReference type="InterPro" id="IPR012317">
    <property type="entry name" value="Poly(ADP-ribose)pol_cat_dom"/>
</dbReference>
<gene>
    <name evidence="11" type="ORF">WKI299_LOCUS7565</name>
</gene>
<evidence type="ECO:0000256" key="1">
    <source>
        <dbReference type="ARBA" id="ARBA00022741"/>
    </source>
</evidence>
<dbReference type="InterPro" id="IPR014001">
    <property type="entry name" value="Helicase_ATP-bd"/>
</dbReference>
<evidence type="ECO:0000256" key="5">
    <source>
        <dbReference type="PROSITE-ProRule" id="PRU00723"/>
    </source>
</evidence>
<accession>A0A816NKE0</accession>
<evidence type="ECO:0000313" key="12">
    <source>
        <dbReference type="Proteomes" id="UP000663856"/>
    </source>
</evidence>
<reference evidence="11" key="1">
    <citation type="submission" date="2021-02" db="EMBL/GenBank/DDBJ databases">
        <authorList>
            <person name="Nowell W R."/>
        </authorList>
    </citation>
    <scope>NUCLEOTIDE SEQUENCE</scope>
</reference>
<dbReference type="PROSITE" id="PS51192">
    <property type="entry name" value="HELICASE_ATP_BIND_1"/>
    <property type="match status" value="1"/>
</dbReference>
<feature type="region of interest" description="Disordered" evidence="6">
    <location>
        <begin position="89"/>
        <end position="122"/>
    </location>
</feature>
<protein>
    <recommendedName>
        <fullName evidence="13">RNA helicase</fullName>
    </recommendedName>
</protein>
<dbReference type="InterPro" id="IPR000571">
    <property type="entry name" value="Znf_CCCH"/>
</dbReference>
<evidence type="ECO:0000259" key="10">
    <source>
        <dbReference type="PROSITE" id="PS51194"/>
    </source>
</evidence>
<evidence type="ECO:0000259" key="8">
    <source>
        <dbReference type="PROSITE" id="PS50918"/>
    </source>
</evidence>
<dbReference type="PANTHER" id="PTHR18934">
    <property type="entry name" value="ATP-DEPENDENT RNA HELICASE"/>
    <property type="match status" value="1"/>
</dbReference>
<sequence length="2276" mass="259699">MASNLLHEGWSIKIVPIPVNISFTELAKAIDLPTSRVFIPKIYKNNDRYAWINDFPSKEEADQFVLKLSASSIFDATVKFEVNASRSTRAVTTQPSRQATMPPITPLMNQGNQDRRDDYNPTNRHVVRTSKITDRIPDSTMDSKQHDSHRHQNRTQDNYKLQQTFQKPQESGLFTVRNTTRKTHVEDKRPLCRFANKGNCRDKSDECKYRHQRCENFDSCSIEECLFAHGKRATPPNLRPDPNDKDQDRHIRHPSSHRSDSCSSMSSTQSMAIKAKPCLSGVKCFKIDCLFDHPNGWNPCCDGAKCEDYECTANHPFQRKRKCNGGNNCKISNCKFLHPNTRSEECSLRAKCRKWNCSKLHPRSRAQLCTDREECKNLTCLCLHPPQRATMLCPIGADCHDISCKLNHPPERPSLCDQPNDCANFNCTRLHGPDWHPCETGDECEDEQCTRIHSRERNIKLQRKTATLATINNNKKNNKSTNLKTLEQRMKDWEKAQLPILAYRSEFCQRLEHERVLIVTAETGSGKSTQLPQYAAEVFGSLVVCTQPRVVAALSLANRVAEEYDGKSVGESVGYQVGNANRVTGTHIMFMTDAALIRESQRDPSLKRIRVLIIDEAHERSLNTDIVIGMSKLLLRQRPDDFYVVIASATINPTRFLQFFDRPQSKPLDVKGRVFPVTCIEKPPPSNCSEHKLIESHIVPSVIELYSQHEGHTLVFLPGQGEIQKALKMFNSKLPDSCTALALYGSQSPEDQEKVIKFNDKNKRMVVFCTNVAETSLTIPNVRLVIDSGWAKEARYDVKRRVTVIETVRISRSSADQRKGRAGRTASGHCVRLYEDVELKRPNIEPEILRSSLDLVLLQLIRLGLDPNTFPFMDQPTSDVINQSVELLTKLKCIDERKITKRGELFTELGLDPRLSSFIVEIYTEYQSLLELAVGIVAILSAPGNIFFMGGSTLEAKQEAKERLALLAHNHKSDLIHLYSVYNAWKNAGAKATKGKCPECQRQIKYCICRIKHSNEKGLNNKILQNIDSSSATILKQIKNASWLQPGSEMPQNSMDIISKQLALFFPEQCGYLLVPQLPTEGARLISTDIRANIANASVFMQKLHADTNRELYQHFVAMTITQLTSGSYIIEKLHPIPRAIATAQSSIKILVTIENIGSEVYYHMRQKFNAYQSEPWAKWLVYQYDRVYCRFSLWGLENDKMTILPIVQRIQNETLKKLLEAHELLECGTIKANFQGGLICTHISKMTNALKVDLQNVPKQTVNELKIWLKNILDIEWDEIKEHSFYTPKVETEKKNSNDESKHLCLVFKTEDVFRRTVNKIPSYYMSEQCNDSGTRKDTEKEIWGRELIIETPDNVNDNDIINRYGADVIMKCLQLNKKDEKAHVQSSLKLNNLPIESDEAFLRECLRKDAGPNPKHVHVGCTKNNLSGWAKVTFADLQQRNKAAMIFDLALCQNSFPITIQGKKGPVQKFIQTTFSIDEDANAAHCVVKNRFRIILTSREVALRIFSSPQPTTTTASLAMATNTTNSTDPSQWTVDSAATVTIMRTDLYPDFEEIINRICNKFGVKVKSKDIPNFGKRCTFNHGSPQKTSLAASMLAQTFAPMNIRLNTDRQKALFNELEEVGEIQRWGSELALCINKNKYNTNIDIRGPQIAQGQLMRRIADYSDKFDKRFREYQLNATVAAFFGRQKAASNKLKQIDARWSSKYCSVYFILKTSTILIIGKPKVSLTDMNDCEKEVVQLLDEQTVKTDNENSENDDEEEDNDDDEDVEESAVKNIQVMGQNRQCVFCKQISSMSASTFRICGHTFCRCAAQALTTYLTLPLECKECKSNIHIRDIQTIFSNDEQLFLNLLKSSIQDYLTKNAKQDDRVFCPNDECDGLIKLNLDYQTCLTCGQNVCPKCQVIGDEVHVGRTCAQLLQEKKRREFLPQLFEEAKKFVQENWPTDANMVPIGRIDENPYLEKQYKTLKRFYEGIKALNHDLPPDLGKGFFAYHGTPSAAIVPICQSGFDPKRRSGQVYGPGEYFGVTASVSHGYAQRGNQLTGSNQMIIAYLLRGSHVKTVQNFCYVVANPTDWKFAFNLPVLIVTYGQTASCQSSPFPSTILDYVDDEPSWIAPFRWHWRQDNGQFEPYNDTINDILEKFYQQWKFHGGPSTVETPPLTRYLDDIPLPYRIDYENNKQTNTKTSYTRVIERRPMEKQPGSQNWFYHNEQNNWMRYELLVQNTIESKFQLYRSGQGPATIDIHFPGRPETYEINFLKGQQTNKTTNAVRNIKRE</sequence>
<dbReference type="SMART" id="SM00847">
    <property type="entry name" value="HA2"/>
    <property type="match status" value="1"/>
</dbReference>
<evidence type="ECO:0000259" key="9">
    <source>
        <dbReference type="PROSITE" id="PS51192"/>
    </source>
</evidence>
<dbReference type="Gene3D" id="4.10.1000.40">
    <property type="match status" value="1"/>
</dbReference>
<evidence type="ECO:0000313" key="11">
    <source>
        <dbReference type="EMBL" id="CAF2035881.1"/>
    </source>
</evidence>
<dbReference type="SUPFAM" id="SSF52540">
    <property type="entry name" value="P-loop containing nucleoside triphosphate hydrolases"/>
    <property type="match status" value="1"/>
</dbReference>
<dbReference type="PANTHER" id="PTHR18934:SF99">
    <property type="entry name" value="ATP-DEPENDENT RNA HELICASE DHX37-RELATED"/>
    <property type="match status" value="1"/>
</dbReference>
<dbReference type="GO" id="GO:0016787">
    <property type="term" value="F:hydrolase activity"/>
    <property type="evidence" value="ECO:0007669"/>
    <property type="project" value="UniProtKB-KW"/>
</dbReference>
<evidence type="ECO:0008006" key="13">
    <source>
        <dbReference type="Google" id="ProtNLM"/>
    </source>
</evidence>
<keyword evidence="5" id="KW-0479">Metal-binding</keyword>
<dbReference type="GO" id="GO:0003950">
    <property type="term" value="F:NAD+ poly-ADP-ribosyltransferase activity"/>
    <property type="evidence" value="ECO:0007669"/>
    <property type="project" value="InterPro"/>
</dbReference>
<feature type="domain" description="C3H1-type" evidence="7">
    <location>
        <begin position="186"/>
        <end position="214"/>
    </location>
</feature>
<dbReference type="PROSITE" id="PS51194">
    <property type="entry name" value="HELICASE_CTER"/>
    <property type="match status" value="1"/>
</dbReference>
<evidence type="ECO:0000256" key="4">
    <source>
        <dbReference type="ARBA" id="ARBA00022840"/>
    </source>
</evidence>
<dbReference type="InterPro" id="IPR001650">
    <property type="entry name" value="Helicase_C-like"/>
</dbReference>
<feature type="compositionally biased region" description="Basic and acidic residues" evidence="6">
    <location>
        <begin position="134"/>
        <end position="146"/>
    </location>
</feature>
<dbReference type="CDD" id="cd20335">
    <property type="entry name" value="BRcat_RBR"/>
    <property type="match status" value="1"/>
</dbReference>
<dbReference type="Pfam" id="PF00270">
    <property type="entry name" value="DEAD"/>
    <property type="match status" value="1"/>
</dbReference>
<keyword evidence="5" id="KW-0863">Zinc-finger</keyword>
<keyword evidence="4" id="KW-0067">ATP-binding</keyword>
<feature type="compositionally biased region" description="Polar residues" evidence="6">
    <location>
        <begin position="89"/>
        <end position="99"/>
    </location>
</feature>
<dbReference type="PROSITE" id="PS50918">
    <property type="entry name" value="WWE"/>
    <property type="match status" value="1"/>
</dbReference>
<evidence type="ECO:0000256" key="6">
    <source>
        <dbReference type="SAM" id="MobiDB-lite"/>
    </source>
</evidence>
<feature type="domain" description="WWE" evidence="8">
    <location>
        <begin position="2192"/>
        <end position="2275"/>
    </location>
</feature>
<organism evidence="11 12">
    <name type="scientific">Rotaria magnacalcarata</name>
    <dbReference type="NCBI Taxonomy" id="392030"/>
    <lineage>
        <taxon>Eukaryota</taxon>
        <taxon>Metazoa</taxon>
        <taxon>Spiralia</taxon>
        <taxon>Gnathifera</taxon>
        <taxon>Rotifera</taxon>
        <taxon>Eurotatoria</taxon>
        <taxon>Bdelloidea</taxon>
        <taxon>Philodinida</taxon>
        <taxon>Philodinidae</taxon>
        <taxon>Rotaria</taxon>
    </lineage>
</organism>
<keyword evidence="3" id="KW-0347">Helicase</keyword>
<dbReference type="SUPFAM" id="SSF117839">
    <property type="entry name" value="WWE domain"/>
    <property type="match status" value="2"/>
</dbReference>
<dbReference type="SUPFAM" id="SSF56399">
    <property type="entry name" value="ADP-ribosylation"/>
    <property type="match status" value="1"/>
</dbReference>
<keyword evidence="5" id="KW-0862">Zinc</keyword>
<evidence type="ECO:0000256" key="2">
    <source>
        <dbReference type="ARBA" id="ARBA00022801"/>
    </source>
</evidence>
<name>A0A816NKE0_9BILA</name>
<comment type="caution">
    <text evidence="11">The sequence shown here is derived from an EMBL/GenBank/DDBJ whole genome shotgun (WGS) entry which is preliminary data.</text>
</comment>